<comment type="subcellular location">
    <subcellularLocation>
        <location evidence="1">Cell membrane</location>
    </subcellularLocation>
</comment>
<dbReference type="EMBL" id="KE346365">
    <property type="protein sequence ID" value="KJE93531.1"/>
    <property type="molecule type" value="Genomic_DNA"/>
</dbReference>
<evidence type="ECO:0000256" key="1">
    <source>
        <dbReference type="ARBA" id="ARBA00004236"/>
    </source>
</evidence>
<dbReference type="GO" id="GO:0007165">
    <property type="term" value="P:signal transduction"/>
    <property type="evidence" value="ECO:0007669"/>
    <property type="project" value="InterPro"/>
</dbReference>
<evidence type="ECO:0000256" key="5">
    <source>
        <dbReference type="ARBA" id="ARBA00022801"/>
    </source>
</evidence>
<name>A0A0D2UEI6_CAPO3</name>
<keyword evidence="6" id="KW-0342">GTP-binding</keyword>
<dbReference type="OMA" id="CKETNGA"/>
<protein>
    <recommendedName>
        <fullName evidence="2">small monomeric GTPase</fullName>
        <ecNumber evidence="2">3.6.5.2</ecNumber>
    </recommendedName>
</protein>
<gene>
    <name evidence="8" type="ORF">CAOG_008768</name>
</gene>
<dbReference type="SUPFAM" id="SSF52540">
    <property type="entry name" value="P-loop containing nucleoside triphosphate hydrolases"/>
    <property type="match status" value="1"/>
</dbReference>
<dbReference type="RefSeq" id="XP_011270398.1">
    <property type="nucleotide sequence ID" value="XM_011272096.1"/>
</dbReference>
<evidence type="ECO:0000313" key="8">
    <source>
        <dbReference type="EMBL" id="KJE93531.1"/>
    </source>
</evidence>
<reference evidence="9" key="1">
    <citation type="submission" date="2011-02" db="EMBL/GenBank/DDBJ databases">
        <title>The Genome Sequence of Capsaspora owczarzaki ATCC 30864.</title>
        <authorList>
            <person name="Russ C."/>
            <person name="Cuomo C."/>
            <person name="Burger G."/>
            <person name="Gray M.W."/>
            <person name="Holland P.W.H."/>
            <person name="King N."/>
            <person name="Lang F.B.F."/>
            <person name="Roger A.J."/>
            <person name="Ruiz-Trillo I."/>
            <person name="Young S.K."/>
            <person name="Zeng Q."/>
            <person name="Gargeya S."/>
            <person name="Alvarado L."/>
            <person name="Berlin A."/>
            <person name="Chapman S.B."/>
            <person name="Chen Z."/>
            <person name="Freedman E."/>
            <person name="Gellesch M."/>
            <person name="Goldberg J."/>
            <person name="Griggs A."/>
            <person name="Gujja S."/>
            <person name="Heilman E."/>
            <person name="Heiman D."/>
            <person name="Howarth C."/>
            <person name="Mehta T."/>
            <person name="Neiman D."/>
            <person name="Pearson M."/>
            <person name="Roberts A."/>
            <person name="Saif S."/>
            <person name="Shea T."/>
            <person name="Shenoy N."/>
            <person name="Sisk P."/>
            <person name="Stolte C."/>
            <person name="Sykes S."/>
            <person name="White J."/>
            <person name="Yandava C."/>
            <person name="Haas B."/>
            <person name="Nusbaum C."/>
            <person name="Birren B."/>
        </authorList>
    </citation>
    <scope>NUCLEOTIDE SEQUENCE</scope>
    <source>
        <strain evidence="9">ATCC 30864</strain>
    </source>
</reference>
<proteinExistence type="predicted"/>
<dbReference type="CDD" id="cd00876">
    <property type="entry name" value="Ras"/>
    <property type="match status" value="1"/>
</dbReference>
<dbReference type="OrthoDB" id="5976022at2759"/>
<dbReference type="SMART" id="SM00175">
    <property type="entry name" value="RAB"/>
    <property type="match status" value="1"/>
</dbReference>
<dbReference type="GO" id="GO:0003925">
    <property type="term" value="F:G protein activity"/>
    <property type="evidence" value="ECO:0007669"/>
    <property type="project" value="UniProtKB-EC"/>
</dbReference>
<dbReference type="FunFam" id="3.40.50.300:FF:000343">
    <property type="entry name" value="Ras family gtpase"/>
    <property type="match status" value="1"/>
</dbReference>
<dbReference type="InterPro" id="IPR005225">
    <property type="entry name" value="Small_GTP-bd"/>
</dbReference>
<dbReference type="PROSITE" id="PS51419">
    <property type="entry name" value="RAB"/>
    <property type="match status" value="1"/>
</dbReference>
<dbReference type="NCBIfam" id="TIGR00231">
    <property type="entry name" value="small_GTP"/>
    <property type="match status" value="1"/>
</dbReference>
<dbReference type="Proteomes" id="UP000008743">
    <property type="component" value="Unassembled WGS sequence"/>
</dbReference>
<organism evidence="8 9">
    <name type="scientific">Capsaspora owczarzaki (strain ATCC 30864)</name>
    <dbReference type="NCBI Taxonomy" id="595528"/>
    <lineage>
        <taxon>Eukaryota</taxon>
        <taxon>Filasterea</taxon>
        <taxon>Capsaspora</taxon>
    </lineage>
</organism>
<evidence type="ECO:0000256" key="2">
    <source>
        <dbReference type="ARBA" id="ARBA00011984"/>
    </source>
</evidence>
<dbReference type="PRINTS" id="PR00449">
    <property type="entry name" value="RASTRNSFRMNG"/>
</dbReference>
<evidence type="ECO:0000256" key="4">
    <source>
        <dbReference type="ARBA" id="ARBA00022741"/>
    </source>
</evidence>
<keyword evidence="3" id="KW-1003">Cell membrane</keyword>
<dbReference type="SMART" id="SM00174">
    <property type="entry name" value="RHO"/>
    <property type="match status" value="1"/>
</dbReference>
<dbReference type="eggNOG" id="KOG0395">
    <property type="taxonomic scope" value="Eukaryota"/>
</dbReference>
<dbReference type="GO" id="GO:0005886">
    <property type="term" value="C:plasma membrane"/>
    <property type="evidence" value="ECO:0007669"/>
    <property type="project" value="UniProtKB-SubCell"/>
</dbReference>
<dbReference type="PROSITE" id="PS51421">
    <property type="entry name" value="RAS"/>
    <property type="match status" value="1"/>
</dbReference>
<keyword evidence="5" id="KW-0378">Hydrolase</keyword>
<evidence type="ECO:0000256" key="6">
    <source>
        <dbReference type="ARBA" id="ARBA00023134"/>
    </source>
</evidence>
<dbReference type="InParanoid" id="A0A0D2UEI6"/>
<keyword evidence="7" id="KW-0472">Membrane</keyword>
<keyword evidence="4" id="KW-0547">Nucleotide-binding</keyword>
<dbReference type="Gene3D" id="3.40.50.300">
    <property type="entry name" value="P-loop containing nucleotide triphosphate hydrolases"/>
    <property type="match status" value="1"/>
</dbReference>
<dbReference type="SMART" id="SM00176">
    <property type="entry name" value="RAN"/>
    <property type="match status" value="1"/>
</dbReference>
<accession>A0A0D2UEI6</accession>
<keyword evidence="9" id="KW-1185">Reference proteome</keyword>
<dbReference type="GO" id="GO:0005525">
    <property type="term" value="F:GTP binding"/>
    <property type="evidence" value="ECO:0007669"/>
    <property type="project" value="UniProtKB-KW"/>
</dbReference>
<dbReference type="Pfam" id="PF00071">
    <property type="entry name" value="Ras"/>
    <property type="match status" value="1"/>
</dbReference>
<dbReference type="STRING" id="595528.A0A0D2UEI6"/>
<dbReference type="EC" id="3.6.5.2" evidence="2"/>
<dbReference type="AlphaFoldDB" id="A0A0D2UEI6"/>
<dbReference type="InterPro" id="IPR001806">
    <property type="entry name" value="Small_GTPase"/>
</dbReference>
<dbReference type="PhylomeDB" id="A0A0D2UEI6"/>
<dbReference type="InterPro" id="IPR027417">
    <property type="entry name" value="P-loop_NTPase"/>
</dbReference>
<dbReference type="PANTHER" id="PTHR24070">
    <property type="entry name" value="RAS, DI-RAS, AND RHEB FAMILY MEMBERS OF SMALL GTPASE SUPERFAMILY"/>
    <property type="match status" value="1"/>
</dbReference>
<evidence type="ECO:0000256" key="7">
    <source>
        <dbReference type="ARBA" id="ARBA00023136"/>
    </source>
</evidence>
<dbReference type="InterPro" id="IPR020849">
    <property type="entry name" value="Small_GTPase_Ras-type"/>
</dbReference>
<dbReference type="SMART" id="SM00173">
    <property type="entry name" value="RAS"/>
    <property type="match status" value="1"/>
</dbReference>
<evidence type="ECO:0000256" key="3">
    <source>
        <dbReference type="ARBA" id="ARBA00022475"/>
    </source>
</evidence>
<evidence type="ECO:0000313" key="9">
    <source>
        <dbReference type="Proteomes" id="UP000008743"/>
    </source>
</evidence>
<sequence length="221" mass="23544">MSDASSDATSVHVVVVGPGGVGKSAITLSFMRNQFIEEYDPTIEDSYSKEIVVDGKKINLEIVDTAGQEEFRGLWGDKFIRQGDGFLCVYSITDKATFAELVQFRKQIHQVKDTTKAPMVIAGNKIDLEDQREVSNDEGKAFAKDSSAVFIETSAKTRTNIDETFTNLVREVLKFRAANGTPAPAAAAAPAAASTSKAADATKASSAAAAAPKKKGGCMIL</sequence>
<dbReference type="PROSITE" id="PS51420">
    <property type="entry name" value="RHO"/>
    <property type="match status" value="1"/>
</dbReference>